<protein>
    <submittedName>
        <fullName evidence="3">Uncharacterized protein</fullName>
    </submittedName>
</protein>
<name>A0A9N7THQ8_PLEPL</name>
<dbReference type="Gene3D" id="2.60.40.10">
    <property type="entry name" value="Immunoglobulins"/>
    <property type="match status" value="1"/>
</dbReference>
<keyword evidence="1" id="KW-0812">Transmembrane</keyword>
<feature type="transmembrane region" description="Helical" evidence="1">
    <location>
        <begin position="142"/>
        <end position="164"/>
    </location>
</feature>
<evidence type="ECO:0000256" key="1">
    <source>
        <dbReference type="SAM" id="Phobius"/>
    </source>
</evidence>
<reference evidence="3" key="1">
    <citation type="submission" date="2020-03" db="EMBL/GenBank/DDBJ databases">
        <authorList>
            <person name="Weist P."/>
        </authorList>
    </citation>
    <scope>NUCLEOTIDE SEQUENCE</scope>
</reference>
<evidence type="ECO:0000313" key="4">
    <source>
        <dbReference type="Proteomes" id="UP001153269"/>
    </source>
</evidence>
<keyword evidence="2" id="KW-0732">Signal</keyword>
<keyword evidence="4" id="KW-1185">Reference proteome</keyword>
<keyword evidence="1" id="KW-0472">Membrane</keyword>
<organism evidence="3 4">
    <name type="scientific">Pleuronectes platessa</name>
    <name type="common">European plaice</name>
    <dbReference type="NCBI Taxonomy" id="8262"/>
    <lineage>
        <taxon>Eukaryota</taxon>
        <taxon>Metazoa</taxon>
        <taxon>Chordata</taxon>
        <taxon>Craniata</taxon>
        <taxon>Vertebrata</taxon>
        <taxon>Euteleostomi</taxon>
        <taxon>Actinopterygii</taxon>
        <taxon>Neopterygii</taxon>
        <taxon>Teleostei</taxon>
        <taxon>Neoteleostei</taxon>
        <taxon>Acanthomorphata</taxon>
        <taxon>Carangaria</taxon>
        <taxon>Pleuronectiformes</taxon>
        <taxon>Pleuronectoidei</taxon>
        <taxon>Pleuronectidae</taxon>
        <taxon>Pleuronectes</taxon>
    </lineage>
</organism>
<accession>A0A9N7THQ8</accession>
<feature type="signal peptide" evidence="2">
    <location>
        <begin position="1"/>
        <end position="20"/>
    </location>
</feature>
<feature type="chain" id="PRO_5040146984" evidence="2">
    <location>
        <begin position="21"/>
        <end position="226"/>
    </location>
</feature>
<keyword evidence="1" id="KW-1133">Transmembrane helix</keyword>
<gene>
    <name evidence="3" type="ORF">PLEPLA_LOCUS728</name>
</gene>
<dbReference type="InterPro" id="IPR013783">
    <property type="entry name" value="Ig-like_fold"/>
</dbReference>
<sequence>MHGLKLWFALLLSLIFCVESKVSSSLAWQHVKTTGKEPYVAPLCTNKTEAIIMFVQCIITERSRGSQCELEYQHGKDSENSCDSRFRLMMENQTLFLHLSSLTPEDEVNVTCECTRLDGQFPLRLNVTVEEEAIFSSSSEELIPYVVTGVILFMVTSGAILGLICRNTCNRRQQEATTGHPDVEQGDIEPYSTFMQRESGLYSVVNISRLNSRVSEGDETNSGTIL</sequence>
<comment type="caution">
    <text evidence="3">The sequence shown here is derived from an EMBL/GenBank/DDBJ whole genome shotgun (WGS) entry which is preliminary data.</text>
</comment>
<proteinExistence type="predicted"/>
<evidence type="ECO:0000256" key="2">
    <source>
        <dbReference type="SAM" id="SignalP"/>
    </source>
</evidence>
<dbReference type="EMBL" id="CADEAL010000033">
    <property type="protein sequence ID" value="CAB1413031.1"/>
    <property type="molecule type" value="Genomic_DNA"/>
</dbReference>
<dbReference type="AlphaFoldDB" id="A0A9N7THQ8"/>
<evidence type="ECO:0000313" key="3">
    <source>
        <dbReference type="EMBL" id="CAB1413031.1"/>
    </source>
</evidence>
<dbReference type="Proteomes" id="UP001153269">
    <property type="component" value="Unassembled WGS sequence"/>
</dbReference>